<protein>
    <submittedName>
        <fullName evidence="3">Tight adherance operon protein</fullName>
    </submittedName>
</protein>
<evidence type="ECO:0000313" key="4">
    <source>
        <dbReference type="Proteomes" id="UP000029986"/>
    </source>
</evidence>
<keyword evidence="2" id="KW-0732">Signal</keyword>
<feature type="repeat" description="TPR" evidence="1">
    <location>
        <begin position="93"/>
        <end position="126"/>
    </location>
</feature>
<feature type="signal peptide" evidence="2">
    <location>
        <begin position="1"/>
        <end position="23"/>
    </location>
</feature>
<reference evidence="3 4" key="1">
    <citation type="journal article" date="2014" name="Gut Pathog.">
        <title>Gene clusters of Hafnia alvei strain FB1 important in survival and pathogenesis: a draft genome perspective.</title>
        <authorList>
            <person name="Tan J.Y."/>
            <person name="Yin W.F."/>
            <person name="Chan K.G."/>
        </authorList>
    </citation>
    <scope>NUCLEOTIDE SEQUENCE [LARGE SCALE GENOMIC DNA]</scope>
    <source>
        <strain evidence="3 4">FB1</strain>
    </source>
</reference>
<dbReference type="PROSITE" id="PS50005">
    <property type="entry name" value="TPR"/>
    <property type="match status" value="1"/>
</dbReference>
<dbReference type="eggNOG" id="COG5010">
    <property type="taxonomic scope" value="Bacteria"/>
</dbReference>
<dbReference type="AlphaFoldDB" id="A0A097R1F4"/>
<evidence type="ECO:0000256" key="1">
    <source>
        <dbReference type="PROSITE-ProRule" id="PRU00339"/>
    </source>
</evidence>
<dbReference type="Pfam" id="PF13432">
    <property type="entry name" value="TPR_16"/>
    <property type="match status" value="1"/>
</dbReference>
<name>A0A097R1F4_HAFAL</name>
<dbReference type="PATRIC" id="fig|1453496.5.peg.1852"/>
<dbReference type="EMBL" id="CP009706">
    <property type="protein sequence ID" value="AIU72556.1"/>
    <property type="molecule type" value="Genomic_DNA"/>
</dbReference>
<dbReference type="PROSITE" id="PS51257">
    <property type="entry name" value="PROKAR_LIPOPROTEIN"/>
    <property type="match status" value="1"/>
</dbReference>
<dbReference type="GeneID" id="56891534"/>
<sequence length="245" mass="27534">MHISKKITMGLLCVALLSGCVQRAPTSTRDMNYQEDILLKAKNYNGLINLYRSSLKKKEDPAARLKLARYYYQSGDYKSSIYFMQPLFKTPDLNVYTLQAQNMIALGDYPQAIRVTEKMLQREPQSAEAYNLKGIALAQSGKLTEGLAAIEKSRSLFIADDVAINNMAMVAILDHRYQDAVSLLLPQYLRGRKQSQLLHNLVLSLVKVGDRRYARDIIQNESLSEKGDELIDALAMINPAEKGLG</sequence>
<dbReference type="InterPro" id="IPR011990">
    <property type="entry name" value="TPR-like_helical_dom_sf"/>
</dbReference>
<accession>A0A097R1F4</accession>
<dbReference type="HOGENOM" id="CLU_090002_0_0_6"/>
<proteinExistence type="predicted"/>
<dbReference type="Proteomes" id="UP000029986">
    <property type="component" value="Chromosome"/>
</dbReference>
<evidence type="ECO:0000256" key="2">
    <source>
        <dbReference type="SAM" id="SignalP"/>
    </source>
</evidence>
<dbReference type="SUPFAM" id="SSF48452">
    <property type="entry name" value="TPR-like"/>
    <property type="match status" value="1"/>
</dbReference>
<keyword evidence="1" id="KW-0802">TPR repeat</keyword>
<gene>
    <name evidence="3" type="ORF">AT03_09255</name>
</gene>
<dbReference type="InterPro" id="IPR019734">
    <property type="entry name" value="TPR_rpt"/>
</dbReference>
<dbReference type="KEGG" id="hav:AT03_09255"/>
<keyword evidence="4" id="KW-1185">Reference proteome</keyword>
<evidence type="ECO:0000313" key="3">
    <source>
        <dbReference type="EMBL" id="AIU72556.1"/>
    </source>
</evidence>
<dbReference type="RefSeq" id="WP_025801733.1">
    <property type="nucleotide sequence ID" value="NZ_CP009706.1"/>
</dbReference>
<organism evidence="3 4">
    <name type="scientific">Hafnia alvei FB1</name>
    <dbReference type="NCBI Taxonomy" id="1453496"/>
    <lineage>
        <taxon>Bacteria</taxon>
        <taxon>Pseudomonadati</taxon>
        <taxon>Pseudomonadota</taxon>
        <taxon>Gammaproteobacteria</taxon>
        <taxon>Enterobacterales</taxon>
        <taxon>Hafniaceae</taxon>
        <taxon>Hafnia</taxon>
    </lineage>
</organism>
<dbReference type="Gene3D" id="1.25.40.10">
    <property type="entry name" value="Tetratricopeptide repeat domain"/>
    <property type="match status" value="1"/>
</dbReference>
<feature type="chain" id="PRO_5001932186" evidence="2">
    <location>
        <begin position="24"/>
        <end position="245"/>
    </location>
</feature>